<feature type="compositionally biased region" description="Basic and acidic residues" evidence="1">
    <location>
        <begin position="87"/>
        <end position="115"/>
    </location>
</feature>
<dbReference type="PANTHER" id="PTHR47203">
    <property type="match status" value="1"/>
</dbReference>
<evidence type="ECO:0000256" key="1">
    <source>
        <dbReference type="SAM" id="MobiDB-lite"/>
    </source>
</evidence>
<name>A0AAJ0ASG4_9PEZI</name>
<evidence type="ECO:0000313" key="3">
    <source>
        <dbReference type="EMBL" id="KAK1688928.1"/>
    </source>
</evidence>
<dbReference type="EMBL" id="JAHMHR010000010">
    <property type="protein sequence ID" value="KAK1688928.1"/>
    <property type="molecule type" value="Genomic_DNA"/>
</dbReference>
<dbReference type="AlphaFoldDB" id="A0AAJ0ASG4"/>
<dbReference type="Proteomes" id="UP001224890">
    <property type="component" value="Unassembled WGS sequence"/>
</dbReference>
<feature type="compositionally biased region" description="Low complexity" evidence="1">
    <location>
        <begin position="26"/>
        <end position="50"/>
    </location>
</feature>
<dbReference type="InterPro" id="IPR023170">
    <property type="entry name" value="HhH_base_excis_C"/>
</dbReference>
<comment type="caution">
    <text evidence="3">The sequence shown here is derived from an EMBL/GenBank/DDBJ whole genome shotgun (WGS) entry which is preliminary data.</text>
</comment>
<protein>
    <submittedName>
        <fullName evidence="3">DNA glycosylase</fullName>
    </submittedName>
</protein>
<sequence length="388" mass="43344">MFRSVLLRAFSYTNPKTIAALSIPTTTTTTTTATTKMRTRSSSKTATATSIVSKRKYSDPDDTSNELKVKVKRKAPQKPSSTTRKTGSKEAPKSRKDEKGEKTNGIEKGSAEDHSTSSPPSTQKLSEKKFAAWSQHAKSSPYPDFVRPTRDECQVAYDILEELHGDVIREVFADPDAPAQEYPYVMDALVVAALSQATRWNNAKRAMKNMKVVYGSTFNYEAIVEGGMEKLVDALRPGGMQNRKAKILMQLLNDIRDRHGKWDLQHLFNASDEDVVKEVISYWGLGPKCAFCLMSICLNRDAFAVDTHIHRITGLWGWRPRDASKELAQAHLDARIPNELKFGLHYQFIVHGQKCPVCRGNGDSNAVCVYRTALREREGVNGGSGRKR</sequence>
<dbReference type="Gene3D" id="1.10.340.30">
    <property type="entry name" value="Hypothetical protein, domain 2"/>
    <property type="match status" value="1"/>
</dbReference>
<feature type="region of interest" description="Disordered" evidence="1">
    <location>
        <begin position="26"/>
        <end position="132"/>
    </location>
</feature>
<dbReference type="SMART" id="SM00478">
    <property type="entry name" value="ENDO3c"/>
    <property type="match status" value="1"/>
</dbReference>
<accession>A0AAJ0ASG4</accession>
<dbReference type="CDD" id="cd00056">
    <property type="entry name" value="ENDO3c"/>
    <property type="match status" value="1"/>
</dbReference>
<reference evidence="3" key="1">
    <citation type="submission" date="2021-06" db="EMBL/GenBank/DDBJ databases">
        <title>Comparative genomics, transcriptomics and evolutionary studies reveal genomic signatures of adaptation to plant cell wall in hemibiotrophic fungi.</title>
        <authorList>
            <consortium name="DOE Joint Genome Institute"/>
            <person name="Baroncelli R."/>
            <person name="Diaz J.F."/>
            <person name="Benocci T."/>
            <person name="Peng M."/>
            <person name="Battaglia E."/>
            <person name="Haridas S."/>
            <person name="Andreopoulos W."/>
            <person name="Labutti K."/>
            <person name="Pangilinan J."/>
            <person name="Floch G.L."/>
            <person name="Makela M.R."/>
            <person name="Henrissat B."/>
            <person name="Grigoriev I.V."/>
            <person name="Crouch J.A."/>
            <person name="De Vries R.P."/>
            <person name="Sukno S.A."/>
            <person name="Thon M.R."/>
        </authorList>
    </citation>
    <scope>NUCLEOTIDE SEQUENCE</scope>
    <source>
        <strain evidence="3">CBS 193.32</strain>
    </source>
</reference>
<dbReference type="Pfam" id="PF00730">
    <property type="entry name" value="HhH-GPD"/>
    <property type="match status" value="1"/>
</dbReference>
<dbReference type="RefSeq" id="XP_060432623.1">
    <property type="nucleotide sequence ID" value="XM_060574329.1"/>
</dbReference>
<organism evidence="3 4">
    <name type="scientific">Colletotrichum godetiae</name>
    <dbReference type="NCBI Taxonomy" id="1209918"/>
    <lineage>
        <taxon>Eukaryota</taxon>
        <taxon>Fungi</taxon>
        <taxon>Dikarya</taxon>
        <taxon>Ascomycota</taxon>
        <taxon>Pezizomycotina</taxon>
        <taxon>Sordariomycetes</taxon>
        <taxon>Hypocreomycetidae</taxon>
        <taxon>Glomerellales</taxon>
        <taxon>Glomerellaceae</taxon>
        <taxon>Colletotrichum</taxon>
        <taxon>Colletotrichum acutatum species complex</taxon>
    </lineage>
</organism>
<gene>
    <name evidence="3" type="ORF">BDP55DRAFT_655613</name>
</gene>
<dbReference type="GeneID" id="85458855"/>
<dbReference type="Gene3D" id="1.10.1670.10">
    <property type="entry name" value="Helix-hairpin-Helix base-excision DNA repair enzymes (C-terminal)"/>
    <property type="match status" value="1"/>
</dbReference>
<keyword evidence="4" id="KW-1185">Reference proteome</keyword>
<proteinExistence type="predicted"/>
<evidence type="ECO:0000259" key="2">
    <source>
        <dbReference type="SMART" id="SM00478"/>
    </source>
</evidence>
<dbReference type="SUPFAM" id="SSF48150">
    <property type="entry name" value="DNA-glycosylase"/>
    <property type="match status" value="1"/>
</dbReference>
<dbReference type="GO" id="GO:0006285">
    <property type="term" value="P:base-excision repair, AP site formation"/>
    <property type="evidence" value="ECO:0007669"/>
    <property type="project" value="UniProtKB-ARBA"/>
</dbReference>
<feature type="domain" description="HhH-GPD" evidence="2">
    <location>
        <begin position="194"/>
        <end position="354"/>
    </location>
</feature>
<dbReference type="PANTHER" id="PTHR47203:SF1">
    <property type="entry name" value="HYPOTHETICAL BASE EXCISION DNA REPAIR PROTEIN (EUROFUNG)"/>
    <property type="match status" value="1"/>
</dbReference>
<evidence type="ECO:0000313" key="4">
    <source>
        <dbReference type="Proteomes" id="UP001224890"/>
    </source>
</evidence>
<dbReference type="InterPro" id="IPR011257">
    <property type="entry name" value="DNA_glycosylase"/>
</dbReference>
<dbReference type="InterPro" id="IPR003265">
    <property type="entry name" value="HhH-GPD_domain"/>
</dbReference>
<dbReference type="GO" id="GO:0000702">
    <property type="term" value="F:oxidized base lesion DNA N-glycosylase activity"/>
    <property type="evidence" value="ECO:0007669"/>
    <property type="project" value="UniProtKB-ARBA"/>
</dbReference>